<dbReference type="PANTHER" id="PTHR23076">
    <property type="entry name" value="METALLOPROTEASE M41 FTSH"/>
    <property type="match status" value="1"/>
</dbReference>
<keyword evidence="13 15" id="KW-0472">Membrane</keyword>
<feature type="transmembrane region" description="Helical" evidence="15">
    <location>
        <begin position="72"/>
        <end position="93"/>
    </location>
</feature>
<comment type="similarity">
    <text evidence="3 15">In the C-terminal section; belongs to the peptidase M41 family.</text>
</comment>
<dbReference type="EC" id="3.4.24.-" evidence="15"/>
<dbReference type="NCBIfam" id="TIGR01241">
    <property type="entry name" value="FtsH_fam"/>
    <property type="match status" value="1"/>
</dbReference>
<keyword evidence="18" id="KW-0132">Cell division</keyword>
<dbReference type="GO" id="GO:0016887">
    <property type="term" value="F:ATP hydrolysis activity"/>
    <property type="evidence" value="ECO:0007669"/>
    <property type="project" value="UniProtKB-UniRule"/>
</dbReference>
<sequence length="575" mass="64185">MSKSYSQLLRDIESGEIISIILIPNRREVIVELINGEKKLIPIFYNDQKILRISEENSVPLTVRDIRSDQRLANYITGFGLTLIFVFSLVFLIRRSSKLLNNLQSFSGRSSQVNEDDIRKYTFDDVAGLNQESDELKEIVIFLKNPQTLKDLGAKTPKGVLLVGPPGTGKTLLARSIAGEADVPFFSISASEFVEMFVGVGAGRVRDLFKSAKSKAPCIVFIDEIDSIGRQRGAGIGGGNDEREQTLNQLLTEMDGFEANNGVIVIAATNRPDILDRALTRPGRFDRRIDISLPDREARHKILSVHARTKPLCDSVNLKDWATKTPGYSGADLQNLMNEAAIYAARNNKSFISSVELEKALEKTQFGILSKPLSDQTKKRQIAYQVIGKTLVALLIPTQDKLEKISLFKSLGNISGMTYFTPDEETIDSGLLTRNYIYNKIVISLGSRAAEMIIFGSKEVTQGSQKELENVYFWANQMVTKFGFSDLGPITYDSEKDTIFLGKDLMKNKKEYSQKTSREIDKQIISIANKAVNHAIFLLSDKVSLMDNLVDELIVKETLESDFIIDSLNSYLSSN</sequence>
<dbReference type="InterPro" id="IPR041569">
    <property type="entry name" value="AAA_lid_3"/>
</dbReference>
<evidence type="ECO:0000256" key="6">
    <source>
        <dbReference type="ARBA" id="ARBA00022723"/>
    </source>
</evidence>
<comment type="subcellular location">
    <subcellularLocation>
        <location evidence="15">Cellular thylakoid membrane</location>
        <topology evidence="15">Multi-pass membrane protein</topology>
        <orientation evidence="15">Stromal side</orientation>
    </subcellularLocation>
    <subcellularLocation>
        <location evidence="2">Membrane</location>
    </subcellularLocation>
</comment>
<comment type="subunit">
    <text evidence="15">Homohexamer.</text>
</comment>
<evidence type="ECO:0000256" key="2">
    <source>
        <dbReference type="ARBA" id="ARBA00004370"/>
    </source>
</evidence>
<dbReference type="InterPro" id="IPR003960">
    <property type="entry name" value="ATPase_AAA_CS"/>
</dbReference>
<dbReference type="SUPFAM" id="SSF52540">
    <property type="entry name" value="P-loop containing nucleoside triphosphate hydrolases"/>
    <property type="match status" value="1"/>
</dbReference>
<evidence type="ECO:0000256" key="16">
    <source>
        <dbReference type="RuleBase" id="RU003651"/>
    </source>
</evidence>
<evidence type="ECO:0000256" key="1">
    <source>
        <dbReference type="ARBA" id="ARBA00001947"/>
    </source>
</evidence>
<evidence type="ECO:0000256" key="15">
    <source>
        <dbReference type="HAMAP-Rule" id="MF_01458"/>
    </source>
</evidence>
<dbReference type="Gene3D" id="3.40.50.300">
    <property type="entry name" value="P-loop containing nucleotide triphosphate hydrolases"/>
    <property type="match status" value="1"/>
</dbReference>
<dbReference type="Pfam" id="PF00004">
    <property type="entry name" value="AAA"/>
    <property type="match status" value="1"/>
</dbReference>
<keyword evidence="7 15" id="KW-0547">Nucleotide-binding</keyword>
<dbReference type="RefSeq" id="WP_036907657.1">
    <property type="nucleotide sequence ID" value="NZ_CP138967.1"/>
</dbReference>
<dbReference type="InterPro" id="IPR000642">
    <property type="entry name" value="Peptidase_M41"/>
</dbReference>
<dbReference type="Pfam" id="PF17862">
    <property type="entry name" value="AAA_lid_3"/>
    <property type="match status" value="1"/>
</dbReference>
<dbReference type="Gene3D" id="1.10.8.60">
    <property type="match status" value="1"/>
</dbReference>
<accession>A0A0A2C0D6</accession>
<protein>
    <recommendedName>
        <fullName evidence="15">ATP-dependent zinc metalloprotease FtsH</fullName>
        <ecNumber evidence="15">3.4.24.-</ecNumber>
    </recommendedName>
</protein>
<comment type="similarity">
    <text evidence="14 15">In the central section; belongs to the AAA ATPase family.</text>
</comment>
<evidence type="ECO:0000256" key="9">
    <source>
        <dbReference type="ARBA" id="ARBA00022833"/>
    </source>
</evidence>
<dbReference type="InterPro" id="IPR003959">
    <property type="entry name" value="ATPase_AAA_core"/>
</dbReference>
<dbReference type="GO" id="GO:0051301">
    <property type="term" value="P:cell division"/>
    <property type="evidence" value="ECO:0007669"/>
    <property type="project" value="UniProtKB-KW"/>
</dbReference>
<keyword evidence="6 15" id="KW-0479">Metal-binding</keyword>
<evidence type="ECO:0000256" key="3">
    <source>
        <dbReference type="ARBA" id="ARBA00010044"/>
    </source>
</evidence>
<dbReference type="GO" id="GO:0046872">
    <property type="term" value="F:metal ion binding"/>
    <property type="evidence" value="ECO:0007669"/>
    <property type="project" value="UniProtKB-KW"/>
</dbReference>
<feature type="domain" description="AAA+ ATPase" evidence="17">
    <location>
        <begin position="156"/>
        <end position="295"/>
    </location>
</feature>
<keyword evidence="5 15" id="KW-0812">Transmembrane</keyword>
<dbReference type="InterPro" id="IPR005936">
    <property type="entry name" value="FtsH"/>
</dbReference>
<evidence type="ECO:0000313" key="19">
    <source>
        <dbReference type="Proteomes" id="UP000030392"/>
    </source>
</evidence>
<dbReference type="FunFam" id="3.40.50.300:FF:000001">
    <property type="entry name" value="ATP-dependent zinc metalloprotease FtsH"/>
    <property type="match status" value="1"/>
</dbReference>
<comment type="cofactor">
    <cofactor evidence="1">
        <name>Zn(2+)</name>
        <dbReference type="ChEBI" id="CHEBI:29105"/>
    </cofactor>
</comment>
<reference evidence="19" key="1">
    <citation type="journal article" date="2014" name="Sci. Data">
        <title>Genomes of diverse isolates of the marine cyanobacterium Prochlorococcus.</title>
        <authorList>
            <person name="Biller S."/>
            <person name="Berube P."/>
            <person name="Thompson J."/>
            <person name="Kelly L."/>
            <person name="Roggensack S."/>
            <person name="Awad L."/>
            <person name="Roache-Johnson K."/>
            <person name="Ding H."/>
            <person name="Giovannoni S.J."/>
            <person name="Moore L.R."/>
            <person name="Chisholm S.W."/>
        </authorList>
    </citation>
    <scope>NUCLEOTIDE SEQUENCE [LARGE SCALE GENOMIC DNA]</scope>
    <source>
        <strain evidence="19">PAC1</strain>
    </source>
</reference>
<keyword evidence="15" id="KW-0793">Thylakoid</keyword>
<keyword evidence="8 15" id="KW-0378">Hydrolase</keyword>
<dbReference type="InterPro" id="IPR003593">
    <property type="entry name" value="AAA+_ATPase"/>
</dbReference>
<dbReference type="SMART" id="SM00382">
    <property type="entry name" value="AAA"/>
    <property type="match status" value="1"/>
</dbReference>
<evidence type="ECO:0000256" key="4">
    <source>
        <dbReference type="ARBA" id="ARBA00022670"/>
    </source>
</evidence>
<dbReference type="AlphaFoldDB" id="A0A0A2C0D6"/>
<organism evidence="18 19">
    <name type="scientific">Prochlorococcus marinus str. PAC1</name>
    <dbReference type="NCBI Taxonomy" id="59924"/>
    <lineage>
        <taxon>Bacteria</taxon>
        <taxon>Bacillati</taxon>
        <taxon>Cyanobacteriota</taxon>
        <taxon>Cyanophyceae</taxon>
        <taxon>Synechococcales</taxon>
        <taxon>Prochlorococcaceae</taxon>
        <taxon>Prochlorococcus</taxon>
    </lineage>
</organism>
<dbReference type="GO" id="GO:0006508">
    <property type="term" value="P:proteolysis"/>
    <property type="evidence" value="ECO:0007669"/>
    <property type="project" value="UniProtKB-KW"/>
</dbReference>
<dbReference type="Pfam" id="PF01434">
    <property type="entry name" value="Peptidase_M41"/>
    <property type="match status" value="1"/>
</dbReference>
<evidence type="ECO:0000256" key="5">
    <source>
        <dbReference type="ARBA" id="ARBA00022692"/>
    </source>
</evidence>
<comment type="caution">
    <text evidence="18">The sequence shown here is derived from an EMBL/GenBank/DDBJ whole genome shotgun (WGS) entry which is preliminary data.</text>
</comment>
<comment type="function">
    <text evidence="15">Acts as a processive, ATP-dependent zinc metallopeptidase for both cytoplasmic and membrane proteins. Plays a role in the quality control of integral membrane proteins.</text>
</comment>
<evidence type="ECO:0000256" key="13">
    <source>
        <dbReference type="ARBA" id="ARBA00023136"/>
    </source>
</evidence>
<keyword evidence="9 15" id="KW-0862">Zinc</keyword>
<dbReference type="PANTHER" id="PTHR23076:SF113">
    <property type="entry name" value="ATP-DEPENDENT ZINC METALLOPROTEASE FTSH 1, CHLOROPLASTIC-RELATED"/>
    <property type="match status" value="1"/>
</dbReference>
<evidence type="ECO:0000259" key="17">
    <source>
        <dbReference type="SMART" id="SM00382"/>
    </source>
</evidence>
<comment type="similarity">
    <text evidence="16">Belongs to the AAA ATPase family.</text>
</comment>
<keyword evidence="12 15" id="KW-0482">Metalloprotease</keyword>
<evidence type="ECO:0000256" key="11">
    <source>
        <dbReference type="ARBA" id="ARBA00022989"/>
    </source>
</evidence>
<dbReference type="EMBL" id="JNAX01000015">
    <property type="protein sequence ID" value="KGG19788.1"/>
    <property type="molecule type" value="Genomic_DNA"/>
</dbReference>
<evidence type="ECO:0000256" key="10">
    <source>
        <dbReference type="ARBA" id="ARBA00022840"/>
    </source>
</evidence>
<dbReference type="InterPro" id="IPR037219">
    <property type="entry name" value="Peptidase_M41-like"/>
</dbReference>
<dbReference type="CDD" id="cd19501">
    <property type="entry name" value="RecA-like_FtsH"/>
    <property type="match status" value="1"/>
</dbReference>
<dbReference type="GO" id="GO:0004222">
    <property type="term" value="F:metalloendopeptidase activity"/>
    <property type="evidence" value="ECO:0007669"/>
    <property type="project" value="InterPro"/>
</dbReference>
<evidence type="ECO:0000256" key="7">
    <source>
        <dbReference type="ARBA" id="ARBA00022741"/>
    </source>
</evidence>
<evidence type="ECO:0000256" key="14">
    <source>
        <dbReference type="ARBA" id="ARBA00061570"/>
    </source>
</evidence>
<dbReference type="Proteomes" id="UP000030392">
    <property type="component" value="Unassembled WGS sequence"/>
</dbReference>
<dbReference type="GO" id="GO:0004176">
    <property type="term" value="F:ATP-dependent peptidase activity"/>
    <property type="evidence" value="ECO:0007669"/>
    <property type="project" value="InterPro"/>
</dbReference>
<keyword evidence="4 15" id="KW-0645">Protease</keyword>
<name>A0A0A2C0D6_PROMR</name>
<evidence type="ECO:0000256" key="12">
    <source>
        <dbReference type="ARBA" id="ARBA00023049"/>
    </source>
</evidence>
<dbReference type="GO" id="GO:0030163">
    <property type="term" value="P:protein catabolic process"/>
    <property type="evidence" value="ECO:0007669"/>
    <property type="project" value="UniProtKB-UniRule"/>
</dbReference>
<proteinExistence type="inferred from homology"/>
<dbReference type="GO" id="GO:0031676">
    <property type="term" value="C:plasma membrane-derived thylakoid membrane"/>
    <property type="evidence" value="ECO:0007669"/>
    <property type="project" value="UniProtKB-SubCell"/>
</dbReference>
<dbReference type="PROSITE" id="PS00674">
    <property type="entry name" value="AAA"/>
    <property type="match status" value="1"/>
</dbReference>
<gene>
    <name evidence="15" type="primary">ftsH</name>
    <name evidence="18" type="ORF">EV03_2176</name>
</gene>
<dbReference type="SUPFAM" id="SSF140990">
    <property type="entry name" value="FtsH protease domain-like"/>
    <property type="match status" value="1"/>
</dbReference>
<evidence type="ECO:0000256" key="8">
    <source>
        <dbReference type="ARBA" id="ARBA00022801"/>
    </source>
</evidence>
<keyword evidence="18" id="KW-0131">Cell cycle</keyword>
<keyword evidence="11 15" id="KW-1133">Transmembrane helix</keyword>
<dbReference type="InterPro" id="IPR027417">
    <property type="entry name" value="P-loop_NTPase"/>
</dbReference>
<dbReference type="GO" id="GO:0005524">
    <property type="term" value="F:ATP binding"/>
    <property type="evidence" value="ECO:0007669"/>
    <property type="project" value="UniProtKB-UniRule"/>
</dbReference>
<dbReference type="HAMAP" id="MF_01458">
    <property type="entry name" value="FtsH"/>
    <property type="match status" value="1"/>
</dbReference>
<comment type="caution">
    <text evidence="15">Lacks conserved residue(s) required for the propagation of feature annotation.</text>
</comment>
<evidence type="ECO:0000313" key="18">
    <source>
        <dbReference type="EMBL" id="KGG19788.1"/>
    </source>
</evidence>
<dbReference type="Gene3D" id="1.20.58.760">
    <property type="entry name" value="Peptidase M41"/>
    <property type="match status" value="1"/>
</dbReference>
<keyword evidence="10 15" id="KW-0067">ATP-binding</keyword>
<feature type="binding site" evidence="15">
    <location>
        <begin position="164"/>
        <end position="171"/>
    </location>
    <ligand>
        <name>ATP</name>
        <dbReference type="ChEBI" id="CHEBI:30616"/>
    </ligand>
</feature>
<dbReference type="FunFam" id="1.10.8.60:FF:000001">
    <property type="entry name" value="ATP-dependent zinc metalloprotease FtsH"/>
    <property type="match status" value="1"/>
</dbReference>